<gene>
    <name evidence="2" type="ORF">MMA15_04025</name>
</gene>
<proteinExistence type="predicted"/>
<dbReference type="PANTHER" id="PTHR34129">
    <property type="entry name" value="BLR1139 PROTEIN"/>
    <property type="match status" value="1"/>
</dbReference>
<organism evidence="2 3">
    <name type="scientific">Streptomyces marispadix</name>
    <dbReference type="NCBI Taxonomy" id="2922868"/>
    <lineage>
        <taxon>Bacteria</taxon>
        <taxon>Bacillati</taxon>
        <taxon>Actinomycetota</taxon>
        <taxon>Actinomycetes</taxon>
        <taxon>Kitasatosporales</taxon>
        <taxon>Streptomycetaceae</taxon>
        <taxon>Streptomyces</taxon>
    </lineage>
</organism>
<dbReference type="InterPro" id="IPR009297">
    <property type="entry name" value="DUF952"/>
</dbReference>
<protein>
    <submittedName>
        <fullName evidence="2">DUF952 domain-containing protein</fullName>
    </submittedName>
</protein>
<name>A0ABS9STL6_9ACTN</name>
<feature type="region of interest" description="Disordered" evidence="1">
    <location>
        <begin position="127"/>
        <end position="147"/>
    </location>
</feature>
<feature type="region of interest" description="Disordered" evidence="1">
    <location>
        <begin position="76"/>
        <end position="112"/>
    </location>
</feature>
<dbReference type="Proteomes" id="UP001166784">
    <property type="component" value="Unassembled WGS sequence"/>
</dbReference>
<dbReference type="SUPFAM" id="SSF56399">
    <property type="entry name" value="ADP-ribosylation"/>
    <property type="match status" value="1"/>
</dbReference>
<keyword evidence="3" id="KW-1185">Reference proteome</keyword>
<dbReference type="RefSeq" id="WP_241057554.1">
    <property type="nucleotide sequence ID" value="NZ_JAKWJU010000002.1"/>
</dbReference>
<dbReference type="Pfam" id="PF06108">
    <property type="entry name" value="DUF952"/>
    <property type="match status" value="1"/>
</dbReference>
<comment type="caution">
    <text evidence="2">The sequence shown here is derived from an EMBL/GenBank/DDBJ whole genome shotgun (WGS) entry which is preliminary data.</text>
</comment>
<reference evidence="2" key="2">
    <citation type="journal article" date="2023" name="Int. J. Syst. Evol. Microbiol.">
        <title>Streptomyces marispadix sp. nov., isolated from marine beach sediment of the Northern Coast of Portugal.</title>
        <authorList>
            <person name="dos Santos J.D.N."/>
            <person name="Vitorino I.R."/>
            <person name="Kallscheuer N."/>
            <person name="Srivastava A."/>
            <person name="Krautwurst S."/>
            <person name="Marz M."/>
            <person name="Jogler C."/>
            <person name="Lobo Da Cunha A."/>
            <person name="Catita J."/>
            <person name="Goncalves H."/>
            <person name="Gonzalez I."/>
            <person name="Reyes F."/>
            <person name="Lage O.M."/>
        </authorList>
    </citation>
    <scope>NUCLEOTIDE SEQUENCE</scope>
    <source>
        <strain evidence="2">M600PL45_2</strain>
    </source>
</reference>
<evidence type="ECO:0000256" key="1">
    <source>
        <dbReference type="SAM" id="MobiDB-lite"/>
    </source>
</evidence>
<dbReference type="EMBL" id="JAKWJU010000002">
    <property type="protein sequence ID" value="MCH6159612.1"/>
    <property type="molecule type" value="Genomic_DNA"/>
</dbReference>
<sequence>MAELLHITERSIWEAARESGTYEMSTRGLTLREVGFIHCSLRRQLPAVAHMLYDGWDPAKLVVLVIDSERLSVPVRYEPPEPAAVRDGGGSDDSGDGPGDGDGEHGGAVEEFPHIYGPLPVTAVVDEEPWSWDAPATAPKSRDQLRD</sequence>
<evidence type="ECO:0000313" key="2">
    <source>
        <dbReference type="EMBL" id="MCH6159612.1"/>
    </source>
</evidence>
<accession>A0ABS9STL6</accession>
<dbReference type="PANTHER" id="PTHR34129:SF1">
    <property type="entry name" value="DUF952 DOMAIN-CONTAINING PROTEIN"/>
    <property type="match status" value="1"/>
</dbReference>
<dbReference type="Gene3D" id="3.20.170.20">
    <property type="entry name" value="Protein of unknown function DUF952"/>
    <property type="match status" value="1"/>
</dbReference>
<reference evidence="2" key="1">
    <citation type="submission" date="2022-03" db="EMBL/GenBank/DDBJ databases">
        <authorList>
            <person name="Santos J.D.N."/>
            <person name="Kallscheuer N."/>
            <person name="Jogler C."/>
            <person name="Lage O.M."/>
        </authorList>
    </citation>
    <scope>NUCLEOTIDE SEQUENCE</scope>
    <source>
        <strain evidence="2">M600PL45_2</strain>
    </source>
</reference>
<evidence type="ECO:0000313" key="3">
    <source>
        <dbReference type="Proteomes" id="UP001166784"/>
    </source>
</evidence>
<feature type="compositionally biased region" description="Basic and acidic residues" evidence="1">
    <location>
        <begin position="102"/>
        <end position="112"/>
    </location>
</feature>